<protein>
    <submittedName>
        <fullName evidence="1">Uncharacterized protein</fullName>
    </submittedName>
</protein>
<evidence type="ECO:0000313" key="1">
    <source>
        <dbReference type="EMBL" id="MBY75782.1"/>
    </source>
</evidence>
<reference evidence="1" key="1">
    <citation type="submission" date="2018-04" db="EMBL/GenBank/DDBJ databases">
        <title>Transcriptome assembly of Sipha flava.</title>
        <authorList>
            <person name="Scully E.D."/>
            <person name="Geib S.M."/>
            <person name="Palmer N.A."/>
            <person name="Koch K."/>
            <person name="Bradshaw J."/>
            <person name="Heng-Moss T."/>
            <person name="Sarath G."/>
        </authorList>
    </citation>
    <scope>NUCLEOTIDE SEQUENCE</scope>
</reference>
<dbReference type="EMBL" id="GGMS01006579">
    <property type="protein sequence ID" value="MBY75782.1"/>
    <property type="molecule type" value="Transcribed_RNA"/>
</dbReference>
<name>A0A2S2QF00_9HEMI</name>
<dbReference type="PANTHER" id="PTHR47027:SF29">
    <property type="entry name" value="C2H2-TYPE DOMAIN-CONTAINING PROTEIN"/>
    <property type="match status" value="1"/>
</dbReference>
<sequence length="110" mass="13062">MDQFKYLGMILTEDNQITKEIEARIQAGNKYFFNLANLLGARSLSRELNKQLYTKLIRPIITCGAETWTIRKTNEKRLLVFERKILRRIFGPVKDSVTNDWRIRKNEELD</sequence>
<accession>A0A2S2QF00</accession>
<proteinExistence type="predicted"/>
<organism evidence="1">
    <name type="scientific">Sipha flava</name>
    <name type="common">yellow sugarcane aphid</name>
    <dbReference type="NCBI Taxonomy" id="143950"/>
    <lineage>
        <taxon>Eukaryota</taxon>
        <taxon>Metazoa</taxon>
        <taxon>Ecdysozoa</taxon>
        <taxon>Arthropoda</taxon>
        <taxon>Hexapoda</taxon>
        <taxon>Insecta</taxon>
        <taxon>Pterygota</taxon>
        <taxon>Neoptera</taxon>
        <taxon>Paraneoptera</taxon>
        <taxon>Hemiptera</taxon>
        <taxon>Sternorrhyncha</taxon>
        <taxon>Aphidomorpha</taxon>
        <taxon>Aphidoidea</taxon>
        <taxon>Aphididae</taxon>
        <taxon>Sipha</taxon>
    </lineage>
</organism>
<dbReference type="PANTHER" id="PTHR47027">
    <property type="entry name" value="REVERSE TRANSCRIPTASE DOMAIN-CONTAINING PROTEIN"/>
    <property type="match status" value="1"/>
</dbReference>
<dbReference type="AlphaFoldDB" id="A0A2S2QF00"/>
<dbReference type="OrthoDB" id="6617084at2759"/>
<gene>
    <name evidence="1" type="ORF">g.136505</name>
</gene>